<protein>
    <submittedName>
        <fullName evidence="3">Pre-mRNA branch site P14-like protein</fullName>
    </submittedName>
</protein>
<sequence>MKMVETQMLFVDNIPRVSIPRLRKMFCKYGTILKAGIGNRADTQGIGFIVYEKVSEAVEAYNAMNNVTYENKYIKIRFYQPFNLGNRSL</sequence>
<dbReference type="Proteomes" id="UP001334084">
    <property type="component" value="Chromosome 6"/>
</dbReference>
<dbReference type="GO" id="GO:0003723">
    <property type="term" value="F:RNA binding"/>
    <property type="evidence" value="ECO:0007669"/>
    <property type="project" value="UniProtKB-UniRule"/>
</dbReference>
<evidence type="ECO:0000313" key="4">
    <source>
        <dbReference type="Proteomes" id="UP001334084"/>
    </source>
</evidence>
<organism evidence="3 4">
    <name type="scientific">Vairimorpha necatrix</name>
    <dbReference type="NCBI Taxonomy" id="6039"/>
    <lineage>
        <taxon>Eukaryota</taxon>
        <taxon>Fungi</taxon>
        <taxon>Fungi incertae sedis</taxon>
        <taxon>Microsporidia</taxon>
        <taxon>Nosematidae</taxon>
        <taxon>Vairimorpha</taxon>
    </lineage>
</organism>
<evidence type="ECO:0000256" key="1">
    <source>
        <dbReference type="PROSITE-ProRule" id="PRU00176"/>
    </source>
</evidence>
<reference evidence="3" key="1">
    <citation type="journal article" date="2024" name="BMC Genomics">
        <title>Functional annotation of a divergent genome using sequence and structure-based similarity.</title>
        <authorList>
            <person name="Svedberg D."/>
            <person name="Winiger R.R."/>
            <person name="Berg A."/>
            <person name="Sharma H."/>
            <person name="Tellgren-Roth C."/>
            <person name="Debrunner-Vossbrinck B.A."/>
            <person name="Vossbrinck C.R."/>
            <person name="Barandun J."/>
        </authorList>
    </citation>
    <scope>NUCLEOTIDE SEQUENCE</scope>
    <source>
        <strain evidence="3">Illinois isolate</strain>
    </source>
</reference>
<name>A0AAX4JD29_9MICR</name>
<dbReference type="Pfam" id="PF00076">
    <property type="entry name" value="RRM_1"/>
    <property type="match status" value="1"/>
</dbReference>
<dbReference type="Gene3D" id="3.30.70.330">
    <property type="match status" value="1"/>
</dbReference>
<feature type="domain" description="RRM" evidence="2">
    <location>
        <begin position="7"/>
        <end position="81"/>
    </location>
</feature>
<dbReference type="RefSeq" id="XP_065329918.1">
    <property type="nucleotide sequence ID" value="XM_065473846.1"/>
</dbReference>
<keyword evidence="1" id="KW-0694">RNA-binding</keyword>
<gene>
    <name evidence="3" type="ORF">VNE69_06094</name>
</gene>
<proteinExistence type="predicted"/>
<dbReference type="AlphaFoldDB" id="A0AAX4JD29"/>
<dbReference type="KEGG" id="vnx:VNE69_06094"/>
<evidence type="ECO:0000313" key="3">
    <source>
        <dbReference type="EMBL" id="WUR03773.1"/>
    </source>
</evidence>
<dbReference type="SUPFAM" id="SSF54928">
    <property type="entry name" value="RNA-binding domain, RBD"/>
    <property type="match status" value="1"/>
</dbReference>
<keyword evidence="4" id="KW-1185">Reference proteome</keyword>
<dbReference type="InterPro" id="IPR035979">
    <property type="entry name" value="RBD_domain_sf"/>
</dbReference>
<dbReference type="SMART" id="SM00360">
    <property type="entry name" value="RRM"/>
    <property type="match status" value="1"/>
</dbReference>
<dbReference type="PROSITE" id="PS50102">
    <property type="entry name" value="RRM"/>
    <property type="match status" value="1"/>
</dbReference>
<dbReference type="InterPro" id="IPR012677">
    <property type="entry name" value="Nucleotide-bd_a/b_plait_sf"/>
</dbReference>
<accession>A0AAX4JD29</accession>
<dbReference type="EMBL" id="CP142731">
    <property type="protein sequence ID" value="WUR03773.1"/>
    <property type="molecule type" value="Genomic_DNA"/>
</dbReference>
<dbReference type="InterPro" id="IPR000504">
    <property type="entry name" value="RRM_dom"/>
</dbReference>
<dbReference type="GeneID" id="90541591"/>
<evidence type="ECO:0000259" key="2">
    <source>
        <dbReference type="PROSITE" id="PS50102"/>
    </source>
</evidence>